<dbReference type="SUPFAM" id="SSF53850">
    <property type="entry name" value="Periplasmic binding protein-like II"/>
    <property type="match status" value="1"/>
</dbReference>
<dbReference type="InterPro" id="IPR005064">
    <property type="entry name" value="BUG"/>
</dbReference>
<dbReference type="Gene3D" id="3.40.190.150">
    <property type="entry name" value="Bordetella uptake gene, domain 1"/>
    <property type="match status" value="1"/>
</dbReference>
<dbReference type="RefSeq" id="WP_250194132.1">
    <property type="nucleotide sequence ID" value="NZ_CP097635.1"/>
</dbReference>
<keyword evidence="2" id="KW-0732">Signal</keyword>
<reference evidence="3" key="1">
    <citation type="submission" date="2022-05" db="EMBL/GenBank/DDBJ databases">
        <title>An RpoN-dependent PEP-CTERM gene is involved in floc formation of an Aquincola tertiaricarbonis strain.</title>
        <authorList>
            <person name="Qiu D."/>
            <person name="Xia M."/>
        </authorList>
    </citation>
    <scope>NUCLEOTIDE SEQUENCE</scope>
    <source>
        <strain evidence="3">RN12</strain>
    </source>
</reference>
<dbReference type="Proteomes" id="UP001056201">
    <property type="component" value="Chromosome 1"/>
</dbReference>
<evidence type="ECO:0000256" key="2">
    <source>
        <dbReference type="SAM" id="SignalP"/>
    </source>
</evidence>
<evidence type="ECO:0000313" key="4">
    <source>
        <dbReference type="Proteomes" id="UP001056201"/>
    </source>
</evidence>
<accession>A0ABY4S1R3</accession>
<protein>
    <submittedName>
        <fullName evidence="3">Tripartite tricarboxylate transporter substrate binding protein</fullName>
    </submittedName>
</protein>
<name>A0ABY4S1R3_AQUTE</name>
<dbReference type="CDD" id="cd13578">
    <property type="entry name" value="PBP2_Bug27"/>
    <property type="match status" value="1"/>
</dbReference>
<evidence type="ECO:0000256" key="1">
    <source>
        <dbReference type="ARBA" id="ARBA00006987"/>
    </source>
</evidence>
<feature type="chain" id="PRO_5045267734" evidence="2">
    <location>
        <begin position="29"/>
        <end position="325"/>
    </location>
</feature>
<dbReference type="EMBL" id="CP097635">
    <property type="protein sequence ID" value="URI05867.1"/>
    <property type="molecule type" value="Genomic_DNA"/>
</dbReference>
<keyword evidence="4" id="KW-1185">Reference proteome</keyword>
<sequence>MIKKRVLLTSAVCALTAWLPITSALAQAWPTKPVTLVVSYPPGGGADIMARLIGPRLGEALGQPVIVENRPGGSGQLAAGAVTRAPADGYTLLFDASSYAVTPTLFPASPYKGGKAFRTIAVTALFPNVVLVNPGFSARTVAELVTAARKAPDSVAFASSGNGSAQHLAGVLFEQSAGVQMMHVPYKGGGPALNDVMGGQVPVFFGNVASTLGHIQSGRLRALAVTGRERSKALPDVPTVAQAGVAGFESYEWNGLFAPVGTPDAVVERLQAAVRQAMAAPEVRERITALGGEPFRGDANEAARFVAGELDRMAKLVKARAITVE</sequence>
<gene>
    <name evidence="3" type="ORF">MW290_07890</name>
</gene>
<dbReference type="PIRSF" id="PIRSF017082">
    <property type="entry name" value="YflP"/>
    <property type="match status" value="1"/>
</dbReference>
<dbReference type="PANTHER" id="PTHR42928:SF5">
    <property type="entry name" value="BLR1237 PROTEIN"/>
    <property type="match status" value="1"/>
</dbReference>
<evidence type="ECO:0000313" key="3">
    <source>
        <dbReference type="EMBL" id="URI05867.1"/>
    </source>
</evidence>
<dbReference type="Pfam" id="PF03401">
    <property type="entry name" value="TctC"/>
    <property type="match status" value="1"/>
</dbReference>
<dbReference type="PANTHER" id="PTHR42928">
    <property type="entry name" value="TRICARBOXYLATE-BINDING PROTEIN"/>
    <property type="match status" value="1"/>
</dbReference>
<comment type="similarity">
    <text evidence="1">Belongs to the UPF0065 (bug) family.</text>
</comment>
<organism evidence="3 4">
    <name type="scientific">Aquincola tertiaricarbonis</name>
    <dbReference type="NCBI Taxonomy" id="391953"/>
    <lineage>
        <taxon>Bacteria</taxon>
        <taxon>Pseudomonadati</taxon>
        <taxon>Pseudomonadota</taxon>
        <taxon>Betaproteobacteria</taxon>
        <taxon>Burkholderiales</taxon>
        <taxon>Sphaerotilaceae</taxon>
        <taxon>Aquincola</taxon>
    </lineage>
</organism>
<dbReference type="Gene3D" id="3.40.190.10">
    <property type="entry name" value="Periplasmic binding protein-like II"/>
    <property type="match status" value="1"/>
</dbReference>
<feature type="signal peptide" evidence="2">
    <location>
        <begin position="1"/>
        <end position="28"/>
    </location>
</feature>
<proteinExistence type="inferred from homology"/>
<dbReference type="InterPro" id="IPR042100">
    <property type="entry name" value="Bug_dom1"/>
</dbReference>